<keyword evidence="4" id="KW-1185">Reference proteome</keyword>
<gene>
    <name evidence="3" type="ORF">JOB18_015125</name>
</gene>
<dbReference type="InterPro" id="IPR029526">
    <property type="entry name" value="PGBD"/>
</dbReference>
<reference evidence="3 4" key="1">
    <citation type="journal article" date="2021" name="Sci. Rep.">
        <title>Chromosome anchoring in Senegalese sole (Solea senegalensis) reveals sex-associated markers and genome rearrangements in flatfish.</title>
        <authorList>
            <person name="Guerrero-Cozar I."/>
            <person name="Gomez-Garrido J."/>
            <person name="Berbel C."/>
            <person name="Martinez-Blanch J.F."/>
            <person name="Alioto T."/>
            <person name="Claros M.G."/>
            <person name="Gagnaire P.A."/>
            <person name="Manchado M."/>
        </authorList>
    </citation>
    <scope>NUCLEOTIDE SEQUENCE [LARGE SCALE GENOMIC DNA]</scope>
    <source>
        <strain evidence="3">Sse05_10M</strain>
    </source>
</reference>
<organism evidence="3 4">
    <name type="scientific">Solea senegalensis</name>
    <name type="common">Senegalese sole</name>
    <dbReference type="NCBI Taxonomy" id="28829"/>
    <lineage>
        <taxon>Eukaryota</taxon>
        <taxon>Metazoa</taxon>
        <taxon>Chordata</taxon>
        <taxon>Craniata</taxon>
        <taxon>Vertebrata</taxon>
        <taxon>Euteleostomi</taxon>
        <taxon>Actinopterygii</taxon>
        <taxon>Neopterygii</taxon>
        <taxon>Teleostei</taxon>
        <taxon>Neoteleostei</taxon>
        <taxon>Acanthomorphata</taxon>
        <taxon>Carangaria</taxon>
        <taxon>Pleuronectiformes</taxon>
        <taxon>Pleuronectoidei</taxon>
        <taxon>Soleidae</taxon>
        <taxon>Solea</taxon>
    </lineage>
</organism>
<proteinExistence type="predicted"/>
<evidence type="ECO:0000313" key="4">
    <source>
        <dbReference type="Proteomes" id="UP000693946"/>
    </source>
</evidence>
<dbReference type="PANTHER" id="PTHR47055">
    <property type="entry name" value="DDE_TNP_1_7 DOMAIN-CONTAINING PROTEIN"/>
    <property type="match status" value="1"/>
</dbReference>
<dbReference type="PANTHER" id="PTHR47055:SF3">
    <property type="entry name" value="PHORBOL-ESTER_DAG-TYPE DOMAIN-CONTAINING PROTEIN"/>
    <property type="match status" value="1"/>
</dbReference>
<name>A0AAV6S7L6_SOLSE</name>
<dbReference type="EMBL" id="JAGKHQ010000007">
    <property type="protein sequence ID" value="KAG7511951.1"/>
    <property type="molecule type" value="Genomic_DNA"/>
</dbReference>
<dbReference type="GO" id="GO:0043565">
    <property type="term" value="F:sequence-specific DNA binding"/>
    <property type="evidence" value="ECO:0007669"/>
    <property type="project" value="TreeGrafter"/>
</dbReference>
<comment type="caution">
    <text evidence="3">The sequence shown here is derived from an EMBL/GenBank/DDBJ whole genome shotgun (WGS) entry which is preliminary data.</text>
</comment>
<dbReference type="InterPro" id="IPR052638">
    <property type="entry name" value="PiggyBac_TE-derived"/>
</dbReference>
<protein>
    <recommendedName>
        <fullName evidence="2">PiggyBac transposable element-derived protein domain-containing protein</fullName>
    </recommendedName>
</protein>
<dbReference type="AlphaFoldDB" id="A0AAV6S7L6"/>
<feature type="region of interest" description="Disordered" evidence="1">
    <location>
        <begin position="1"/>
        <end position="113"/>
    </location>
</feature>
<feature type="compositionally biased region" description="Polar residues" evidence="1">
    <location>
        <begin position="42"/>
        <end position="54"/>
    </location>
</feature>
<evidence type="ECO:0000313" key="3">
    <source>
        <dbReference type="EMBL" id="KAG7511951.1"/>
    </source>
</evidence>
<dbReference type="Proteomes" id="UP000693946">
    <property type="component" value="Linkage Group LG15"/>
</dbReference>
<sequence>MSARMFYAKRRKSVVVPVHPAISDDDEEDDDDVADPDYVPPSHNQDTSCTSDTDPSAKRKQIQPVVQVLHENNSEDSEYSEDDDDNDGDDNVQPAVQAQRSRRSGKLAPRPTTWHKVDLNNTALPEYQHSAPDYIDMPFQYFIRYFDAQMISHITYQNLYAAQKDINTTLSTKENEIMTFLAILIYMGVVELPSVEGYWAMGTRVSQVANLMSSKRFRLLKRVIHFNDNTQIPGTSDRFFKVRPLFSFLNYAFRCEPQTPKQSVDEVMVAYKGKTAGNLRQYIKNKPDKWGFKLFARGSEDGFIHDMVLYQGKTTLEAHDVPLTPEQIVLGATSQIVAVLASTMSSHTTTVIFAYNLFTSMELCGKQEIRIADTQGQQGTI</sequence>
<evidence type="ECO:0000256" key="1">
    <source>
        <dbReference type="SAM" id="MobiDB-lite"/>
    </source>
</evidence>
<feature type="compositionally biased region" description="Acidic residues" evidence="1">
    <location>
        <begin position="74"/>
        <end position="90"/>
    </location>
</feature>
<feature type="compositionally biased region" description="Acidic residues" evidence="1">
    <location>
        <begin position="23"/>
        <end position="35"/>
    </location>
</feature>
<accession>A0AAV6S7L6</accession>
<dbReference type="Pfam" id="PF13843">
    <property type="entry name" value="DDE_Tnp_1_7"/>
    <property type="match status" value="1"/>
</dbReference>
<feature type="domain" description="PiggyBac transposable element-derived protein" evidence="2">
    <location>
        <begin position="138"/>
        <end position="363"/>
    </location>
</feature>
<evidence type="ECO:0000259" key="2">
    <source>
        <dbReference type="Pfam" id="PF13843"/>
    </source>
</evidence>